<protein>
    <submittedName>
        <fullName evidence="2">DUF4386 domain-containing protein</fullName>
    </submittedName>
</protein>
<dbReference type="RefSeq" id="WP_345139189.1">
    <property type="nucleotide sequence ID" value="NZ_BAABAT010000049.1"/>
</dbReference>
<keyword evidence="1" id="KW-1133">Transmembrane helix</keyword>
<dbReference type="EMBL" id="BAABAT010000049">
    <property type="protein sequence ID" value="GAA4261955.1"/>
    <property type="molecule type" value="Genomic_DNA"/>
</dbReference>
<keyword evidence="1" id="KW-0472">Membrane</keyword>
<name>A0ABP8DQQ1_9ACTN</name>
<feature type="transmembrane region" description="Helical" evidence="1">
    <location>
        <begin position="89"/>
        <end position="113"/>
    </location>
</feature>
<feature type="transmembrane region" description="Helical" evidence="1">
    <location>
        <begin position="183"/>
        <end position="202"/>
    </location>
</feature>
<sequence>MTQRGLARTAGVLYLIVAVCGGHSQLFVREKLVVHGDAAATAAHIRESAALWRLGMISDLVNITCFLAVALVLYALLSPVSRWLATSALVCNAVSVAVMAANLLNHYAALVAATRGFDDRLAGFYMDVFAQGYLIGQIFFGLWLLPLGLVVYRSGMMPRALGVLAIIGSAGYVGDLLRTPASPVLLALAAIGEISLVLWLLAGRIRTVTPAATRAAVAA</sequence>
<comment type="caution">
    <text evidence="2">The sequence shown here is derived from an EMBL/GenBank/DDBJ whole genome shotgun (WGS) entry which is preliminary data.</text>
</comment>
<feature type="transmembrane region" description="Helical" evidence="1">
    <location>
        <begin position="60"/>
        <end position="77"/>
    </location>
</feature>
<dbReference type="InterPro" id="IPR025495">
    <property type="entry name" value="DUF4386"/>
</dbReference>
<feature type="transmembrane region" description="Helical" evidence="1">
    <location>
        <begin position="12"/>
        <end position="28"/>
    </location>
</feature>
<proteinExistence type="predicted"/>
<keyword evidence="3" id="KW-1185">Reference proteome</keyword>
<feature type="transmembrane region" description="Helical" evidence="1">
    <location>
        <begin position="159"/>
        <end position="177"/>
    </location>
</feature>
<evidence type="ECO:0000313" key="2">
    <source>
        <dbReference type="EMBL" id="GAA4261955.1"/>
    </source>
</evidence>
<gene>
    <name evidence="2" type="ORF">GCM10022255_096750</name>
</gene>
<dbReference type="Pfam" id="PF14329">
    <property type="entry name" value="DUF4386"/>
    <property type="match status" value="1"/>
</dbReference>
<evidence type="ECO:0000313" key="3">
    <source>
        <dbReference type="Proteomes" id="UP001500620"/>
    </source>
</evidence>
<organism evidence="2 3">
    <name type="scientific">Dactylosporangium darangshiense</name>
    <dbReference type="NCBI Taxonomy" id="579108"/>
    <lineage>
        <taxon>Bacteria</taxon>
        <taxon>Bacillati</taxon>
        <taxon>Actinomycetota</taxon>
        <taxon>Actinomycetes</taxon>
        <taxon>Micromonosporales</taxon>
        <taxon>Micromonosporaceae</taxon>
        <taxon>Dactylosporangium</taxon>
    </lineage>
</organism>
<reference evidence="3" key="1">
    <citation type="journal article" date="2019" name="Int. J. Syst. Evol. Microbiol.">
        <title>The Global Catalogue of Microorganisms (GCM) 10K type strain sequencing project: providing services to taxonomists for standard genome sequencing and annotation.</title>
        <authorList>
            <consortium name="The Broad Institute Genomics Platform"/>
            <consortium name="The Broad Institute Genome Sequencing Center for Infectious Disease"/>
            <person name="Wu L."/>
            <person name="Ma J."/>
        </authorList>
    </citation>
    <scope>NUCLEOTIDE SEQUENCE [LARGE SCALE GENOMIC DNA]</scope>
    <source>
        <strain evidence="3">JCM 17441</strain>
    </source>
</reference>
<evidence type="ECO:0000256" key="1">
    <source>
        <dbReference type="SAM" id="Phobius"/>
    </source>
</evidence>
<accession>A0ABP8DQQ1</accession>
<dbReference type="Proteomes" id="UP001500620">
    <property type="component" value="Unassembled WGS sequence"/>
</dbReference>
<feature type="transmembrane region" description="Helical" evidence="1">
    <location>
        <begin position="133"/>
        <end position="152"/>
    </location>
</feature>
<keyword evidence="1" id="KW-0812">Transmembrane</keyword>